<evidence type="ECO:0000259" key="7">
    <source>
        <dbReference type="PROSITE" id="PS51173"/>
    </source>
</evidence>
<dbReference type="InterPro" id="IPR018366">
    <property type="entry name" value="CBM2_CS"/>
</dbReference>
<keyword evidence="2" id="KW-0136">Cellulose degradation</keyword>
<dbReference type="GO" id="GO:0030247">
    <property type="term" value="F:polysaccharide binding"/>
    <property type="evidence" value="ECO:0007669"/>
    <property type="project" value="UniProtKB-UniRule"/>
</dbReference>
<keyword evidence="4" id="KW-0624">Polysaccharide degradation</keyword>
<dbReference type="InterPro" id="IPR001919">
    <property type="entry name" value="CBD2"/>
</dbReference>
<dbReference type="InterPro" id="IPR006626">
    <property type="entry name" value="PbH1"/>
</dbReference>
<keyword evidence="6" id="KW-0732">Signal</keyword>
<evidence type="ECO:0000256" key="3">
    <source>
        <dbReference type="ARBA" id="ARBA00023295"/>
    </source>
</evidence>
<evidence type="ECO:0000256" key="4">
    <source>
        <dbReference type="ARBA" id="ARBA00023326"/>
    </source>
</evidence>
<dbReference type="Pfam" id="PF00553">
    <property type="entry name" value="CBM_2"/>
    <property type="match status" value="1"/>
</dbReference>
<dbReference type="InterPro" id="IPR011050">
    <property type="entry name" value="Pectin_lyase_fold/virulence"/>
</dbReference>
<evidence type="ECO:0000256" key="2">
    <source>
        <dbReference type="ARBA" id="ARBA00023001"/>
    </source>
</evidence>
<dbReference type="PROSITE" id="PS51173">
    <property type="entry name" value="CBM2"/>
    <property type="match status" value="1"/>
</dbReference>
<dbReference type="OrthoDB" id="2986171at2"/>
<dbReference type="Gene3D" id="2.60.40.290">
    <property type="match status" value="1"/>
</dbReference>
<dbReference type="AlphaFoldDB" id="A0A3N4ZTI7"/>
<protein>
    <submittedName>
        <fullName evidence="8">Cellulose binding domain-containing protein</fullName>
    </submittedName>
</protein>
<feature type="signal peptide" evidence="6">
    <location>
        <begin position="1"/>
        <end position="37"/>
    </location>
</feature>
<proteinExistence type="predicted"/>
<evidence type="ECO:0000313" key="9">
    <source>
        <dbReference type="Proteomes" id="UP000280501"/>
    </source>
</evidence>
<comment type="caution">
    <text evidence="8">The sequence shown here is derived from an EMBL/GenBank/DDBJ whole genome shotgun (WGS) entry which is preliminary data.</text>
</comment>
<dbReference type="Proteomes" id="UP000280501">
    <property type="component" value="Unassembled WGS sequence"/>
</dbReference>
<sequence>MPFQPVRGARAAKPAPRRVKWVATAAAVVLSAGGAVVATTAAATSAAAATGCAVDYDIVNSWGSGFQADVTINNVGDPISGWELAWDFAGNETIGQAWNAGVTQSGRSVTAADVGWNGTLGTGASTSFGFTVNGAPGAAPSSFTMNGVACTGDTVPTPDPTTTEPDPDPTTTGPSPTSRCDSGSSVVSGSSGNYTVTNDGRNVYQGGDYRAAIQAGIDNLDSGRSSQQHVAVPASGSIGASTIDLPSHTSISICGTMNVGNRGGRGAIEATDVSDVTIWHANMTGNPYFGMRFYGVNGLHLGDIDLRFNGGMGIRFERDYAASRNVVIDDVYVEGTNNHGVETWNVDGLEVGTVVARNVAGTGLLLNNTVNANIGTVDGDDVATGTGYATFRTANRAGRMSDGSYPTNIVVDRVISRGGGRGVFCVSESGGVQIRNIDLAYNGNNAVLIENCYNYRIDGGTVNGGGEVRVAARSEFANTRDVTVTARVDNTSVRESPCGVNITWNITGNASRNVC</sequence>
<reference evidence="8 9" key="1">
    <citation type="submission" date="2018-11" db="EMBL/GenBank/DDBJ databases">
        <title>Sequencing the genomes of 1000 actinobacteria strains.</title>
        <authorList>
            <person name="Klenk H.-P."/>
        </authorList>
    </citation>
    <scope>NUCLEOTIDE SEQUENCE [LARGE SCALE GENOMIC DNA]</scope>
    <source>
        <strain evidence="8 9">DSM 15700</strain>
    </source>
</reference>
<organism evidence="8 9">
    <name type="scientific">Myceligenerans xiligouense</name>
    <dbReference type="NCBI Taxonomy" id="253184"/>
    <lineage>
        <taxon>Bacteria</taxon>
        <taxon>Bacillati</taxon>
        <taxon>Actinomycetota</taxon>
        <taxon>Actinomycetes</taxon>
        <taxon>Micrococcales</taxon>
        <taxon>Promicromonosporaceae</taxon>
        <taxon>Myceligenerans</taxon>
    </lineage>
</organism>
<name>A0A3N4ZTI7_9MICO</name>
<feature type="region of interest" description="Disordered" evidence="5">
    <location>
        <begin position="149"/>
        <end position="199"/>
    </location>
</feature>
<keyword evidence="4" id="KW-0119">Carbohydrate metabolism</keyword>
<dbReference type="SMART" id="SM00710">
    <property type="entry name" value="PbH1"/>
    <property type="match status" value="4"/>
</dbReference>
<dbReference type="SUPFAM" id="SSF51126">
    <property type="entry name" value="Pectin lyase-like"/>
    <property type="match status" value="1"/>
</dbReference>
<evidence type="ECO:0000256" key="5">
    <source>
        <dbReference type="SAM" id="MobiDB-lite"/>
    </source>
</evidence>
<dbReference type="PROSITE" id="PS00561">
    <property type="entry name" value="CBM2_A"/>
    <property type="match status" value="1"/>
</dbReference>
<dbReference type="InterPro" id="IPR012291">
    <property type="entry name" value="CBM2_carb-bd_dom_sf"/>
</dbReference>
<feature type="chain" id="PRO_5039191099" evidence="6">
    <location>
        <begin position="38"/>
        <end position="515"/>
    </location>
</feature>
<dbReference type="InterPro" id="IPR012334">
    <property type="entry name" value="Pectin_lyas_fold"/>
</dbReference>
<feature type="domain" description="CBM2" evidence="7">
    <location>
        <begin position="45"/>
        <end position="153"/>
    </location>
</feature>
<dbReference type="EMBL" id="RKQZ01000001">
    <property type="protein sequence ID" value="RPF23051.1"/>
    <property type="molecule type" value="Genomic_DNA"/>
</dbReference>
<accession>A0A3N4ZTI7</accession>
<keyword evidence="9" id="KW-1185">Reference proteome</keyword>
<evidence type="ECO:0000256" key="6">
    <source>
        <dbReference type="SAM" id="SignalP"/>
    </source>
</evidence>
<feature type="compositionally biased region" description="Low complexity" evidence="5">
    <location>
        <begin position="151"/>
        <end position="192"/>
    </location>
</feature>
<evidence type="ECO:0000256" key="1">
    <source>
        <dbReference type="ARBA" id="ARBA00022801"/>
    </source>
</evidence>
<dbReference type="InterPro" id="IPR008965">
    <property type="entry name" value="CBM2/CBM3_carb-bd_dom_sf"/>
</dbReference>
<dbReference type="GO" id="GO:0030245">
    <property type="term" value="P:cellulose catabolic process"/>
    <property type="evidence" value="ECO:0007669"/>
    <property type="project" value="UniProtKB-KW"/>
</dbReference>
<dbReference type="GO" id="GO:0004553">
    <property type="term" value="F:hydrolase activity, hydrolyzing O-glycosyl compounds"/>
    <property type="evidence" value="ECO:0007669"/>
    <property type="project" value="InterPro"/>
</dbReference>
<dbReference type="Gene3D" id="2.160.20.10">
    <property type="entry name" value="Single-stranded right-handed beta-helix, Pectin lyase-like"/>
    <property type="match status" value="1"/>
</dbReference>
<keyword evidence="3" id="KW-0326">Glycosidase</keyword>
<dbReference type="SMART" id="SM00637">
    <property type="entry name" value="CBD_II"/>
    <property type="match status" value="1"/>
</dbReference>
<evidence type="ECO:0000313" key="8">
    <source>
        <dbReference type="EMBL" id="RPF23051.1"/>
    </source>
</evidence>
<gene>
    <name evidence="8" type="ORF">EDD34_3730</name>
</gene>
<dbReference type="SUPFAM" id="SSF49384">
    <property type="entry name" value="Carbohydrate-binding domain"/>
    <property type="match status" value="1"/>
</dbReference>
<keyword evidence="1" id="KW-0378">Hydrolase</keyword>